<accession>E6PWP2</accession>
<sequence length="444" mass="49189">MIEALREQFNGRFEAGRYEELLRRLDARCGARVGFRVAETPVFLPLGMLERMAEAGREMTERLLAWPEYLAAAERAIPPGYRVAGASAHPNFMTADFALARGAGGELEPKLVEMQAFPSVYAYQAILAEEYRRAFELPGSLGAYLGGLNDSSFWALLRQTVLGGHAPEHVVLTEVEPERQKTLPDFLLTAERLGIAVVDIAEIEPVGRKLHYRNAAGNLVPIYRIYNRAIADEMMARRLRLRFDLEADWDVEWAGHPNWYFRVSKFAIPWLAGTAGTNASAGHAAGHKTVPTAAFLEDFLTGSGYGPGYDALAAAGVRLPDRSATKTKAGAVYEDLLLKPLFSFAGKGIVFAPSHEELLSIPVEERHNYLVQQRMSFEPTIATPRGLTQAEIRILYLWPDGDTQDGGRMTPAISLVRLGRGRMMGVDHNRNQEWVGGSAAFWSR</sequence>
<name>E6PWP2_9ZZZZ</name>
<dbReference type="EMBL" id="CABN01000005">
    <property type="protein sequence ID" value="CBH99350.1"/>
    <property type="molecule type" value="Genomic_DNA"/>
</dbReference>
<protein>
    <recommendedName>
        <fullName evidence="2">Circularly permuted type 2 ATP-grasp protein</fullName>
    </recommendedName>
</protein>
<comment type="caution">
    <text evidence="1">The sequence shown here is derived from an EMBL/GenBank/DDBJ whole genome shotgun (WGS) entry which is preliminary data.</text>
</comment>
<evidence type="ECO:0000313" key="1">
    <source>
        <dbReference type="EMBL" id="CBH99350.1"/>
    </source>
</evidence>
<dbReference type="AlphaFoldDB" id="E6PWP2"/>
<organism evidence="1">
    <name type="scientific">mine drainage metagenome</name>
    <dbReference type="NCBI Taxonomy" id="410659"/>
    <lineage>
        <taxon>unclassified sequences</taxon>
        <taxon>metagenomes</taxon>
        <taxon>ecological metagenomes</taxon>
    </lineage>
</organism>
<proteinExistence type="predicted"/>
<reference evidence="1" key="1">
    <citation type="submission" date="2009-10" db="EMBL/GenBank/DDBJ databases">
        <title>Diversity of trophic interactions inside an arsenic-rich microbial ecosystem.</title>
        <authorList>
            <person name="Bertin P.N."/>
            <person name="Heinrich-Salmeron A."/>
            <person name="Pelletier E."/>
            <person name="Goulhen-Chollet F."/>
            <person name="Arsene-Ploetze F."/>
            <person name="Gallien S."/>
            <person name="Calteau A."/>
            <person name="Vallenet D."/>
            <person name="Casiot C."/>
            <person name="Chane-Woon-Ming B."/>
            <person name="Giloteaux L."/>
            <person name="Barakat M."/>
            <person name="Bonnefoy V."/>
            <person name="Bruneel O."/>
            <person name="Chandler M."/>
            <person name="Cleiss J."/>
            <person name="Duran R."/>
            <person name="Elbaz-Poulichet F."/>
            <person name="Fonknechten N."/>
            <person name="Lauga B."/>
            <person name="Mornico D."/>
            <person name="Ortet P."/>
            <person name="Schaeffer C."/>
            <person name="Siguier P."/>
            <person name="Alexander Thil Smith A."/>
            <person name="Van Dorsselaer A."/>
            <person name="Weissenbach J."/>
            <person name="Medigue C."/>
            <person name="Le Paslier D."/>
        </authorList>
    </citation>
    <scope>NUCLEOTIDE SEQUENCE</scope>
</reference>
<evidence type="ECO:0008006" key="2">
    <source>
        <dbReference type="Google" id="ProtNLM"/>
    </source>
</evidence>
<gene>
    <name evidence="1" type="ORF">CARN3_0261</name>
</gene>